<dbReference type="Gene3D" id="3.40.50.1000">
    <property type="entry name" value="HAD superfamily/HAD-like"/>
    <property type="match status" value="1"/>
</dbReference>
<dbReference type="GO" id="GO:0044281">
    <property type="term" value="P:small molecule metabolic process"/>
    <property type="evidence" value="ECO:0007669"/>
    <property type="project" value="UniProtKB-ARBA"/>
</dbReference>
<dbReference type="SFLD" id="SFLDS00003">
    <property type="entry name" value="Haloacid_Dehalogenase"/>
    <property type="match status" value="1"/>
</dbReference>
<evidence type="ECO:0000313" key="5">
    <source>
        <dbReference type="EMBL" id="PIP23529.1"/>
    </source>
</evidence>
<accession>A0A2G9YWG6</accession>
<keyword evidence="3" id="KW-0378">Hydrolase</keyword>
<keyword evidence="4" id="KW-0460">Magnesium</keyword>
<dbReference type="InterPro" id="IPR023198">
    <property type="entry name" value="PGP-like_dom2"/>
</dbReference>
<evidence type="ECO:0000313" key="6">
    <source>
        <dbReference type="Proteomes" id="UP000230273"/>
    </source>
</evidence>
<dbReference type="PANTHER" id="PTHR46470">
    <property type="entry name" value="N-ACYLNEURAMINATE-9-PHOSPHATASE"/>
    <property type="match status" value="1"/>
</dbReference>
<dbReference type="InterPro" id="IPR051400">
    <property type="entry name" value="HAD-like_hydrolase"/>
</dbReference>
<evidence type="ECO:0000256" key="2">
    <source>
        <dbReference type="ARBA" id="ARBA00022723"/>
    </source>
</evidence>
<dbReference type="PRINTS" id="PR00413">
    <property type="entry name" value="HADHALOGNASE"/>
</dbReference>
<evidence type="ECO:0008006" key="7">
    <source>
        <dbReference type="Google" id="ProtNLM"/>
    </source>
</evidence>
<dbReference type="EMBL" id="PCRP01000045">
    <property type="protein sequence ID" value="PIP23529.1"/>
    <property type="molecule type" value="Genomic_DNA"/>
</dbReference>
<dbReference type="InterPro" id="IPR023214">
    <property type="entry name" value="HAD_sf"/>
</dbReference>
<comment type="caution">
    <text evidence="5">The sequence shown here is derived from an EMBL/GenBank/DDBJ whole genome shotgun (WGS) entry which is preliminary data.</text>
</comment>
<dbReference type="AlphaFoldDB" id="A0A2G9YWG6"/>
<evidence type="ECO:0000256" key="4">
    <source>
        <dbReference type="ARBA" id="ARBA00022842"/>
    </source>
</evidence>
<dbReference type="PANTHER" id="PTHR46470:SF2">
    <property type="entry name" value="GLYCERALDEHYDE 3-PHOSPHATE PHOSPHATASE"/>
    <property type="match status" value="1"/>
</dbReference>
<dbReference type="SUPFAM" id="SSF56784">
    <property type="entry name" value="HAD-like"/>
    <property type="match status" value="1"/>
</dbReference>
<dbReference type="GO" id="GO:0016791">
    <property type="term" value="F:phosphatase activity"/>
    <property type="evidence" value="ECO:0007669"/>
    <property type="project" value="TreeGrafter"/>
</dbReference>
<proteinExistence type="predicted"/>
<dbReference type="NCBIfam" id="TIGR01549">
    <property type="entry name" value="HAD-SF-IA-v1"/>
    <property type="match status" value="1"/>
</dbReference>
<dbReference type="NCBIfam" id="TIGR01509">
    <property type="entry name" value="HAD-SF-IA-v3"/>
    <property type="match status" value="1"/>
</dbReference>
<gene>
    <name evidence="5" type="ORF">COX36_02795</name>
</gene>
<reference evidence="5 6" key="1">
    <citation type="submission" date="2017-09" db="EMBL/GenBank/DDBJ databases">
        <title>Depth-based differentiation of microbial function through sediment-hosted aquifers and enrichment of novel symbionts in the deep terrestrial subsurface.</title>
        <authorList>
            <person name="Probst A.J."/>
            <person name="Ladd B."/>
            <person name="Jarett J.K."/>
            <person name="Geller-Mcgrath D.E."/>
            <person name="Sieber C.M."/>
            <person name="Emerson J.B."/>
            <person name="Anantharaman K."/>
            <person name="Thomas B.C."/>
            <person name="Malmstrom R."/>
            <person name="Stieglmeier M."/>
            <person name="Klingl A."/>
            <person name="Woyke T."/>
            <person name="Ryan C.M."/>
            <person name="Banfield J.F."/>
        </authorList>
    </citation>
    <scope>NUCLEOTIDE SEQUENCE [LARGE SCALE GENOMIC DNA]</scope>
    <source>
        <strain evidence="5">CG23_combo_of_CG06-09_8_20_14_all_38_19</strain>
    </source>
</reference>
<dbReference type="Gene3D" id="1.10.150.240">
    <property type="entry name" value="Putative phosphatase, domain 2"/>
    <property type="match status" value="1"/>
</dbReference>
<dbReference type="InterPro" id="IPR006439">
    <property type="entry name" value="HAD-SF_hydro_IA"/>
</dbReference>
<comment type="cofactor">
    <cofactor evidence="1">
        <name>Mg(2+)</name>
        <dbReference type="ChEBI" id="CHEBI:18420"/>
    </cofactor>
</comment>
<dbReference type="GO" id="GO:0046872">
    <property type="term" value="F:metal ion binding"/>
    <property type="evidence" value="ECO:0007669"/>
    <property type="project" value="UniProtKB-KW"/>
</dbReference>
<name>A0A2G9YWG6_9BACT</name>
<protein>
    <recommendedName>
        <fullName evidence="7">Haloacid dehalogenase</fullName>
    </recommendedName>
</protein>
<dbReference type="Proteomes" id="UP000230273">
    <property type="component" value="Unassembled WGS sequence"/>
</dbReference>
<dbReference type="Pfam" id="PF00702">
    <property type="entry name" value="Hydrolase"/>
    <property type="match status" value="1"/>
</dbReference>
<evidence type="ECO:0000256" key="3">
    <source>
        <dbReference type="ARBA" id="ARBA00022801"/>
    </source>
</evidence>
<dbReference type="SFLD" id="SFLDG01129">
    <property type="entry name" value="C1.5:_HAD__Beta-PGM__Phosphata"/>
    <property type="match status" value="1"/>
</dbReference>
<sequence>MKNIKAILFDFHGTLAYHKKKIDTKKLCQFLRNKGFDVYHQEWEATVKYVFFVDFPKGEINNWKDFQKKIFERLNIEADKNILRKLVKYCRENQKIEFYPDATIIKRLPFKKAIITTIPKFNFSHLDLSDFDFIMTGREAGRAKPHPDCFLKTLRKLGVKPSQAIMVGNDIDIDINPAKKLGIKTILIDRDGLFKNYKGLKIKSLKELPKLLNK</sequence>
<dbReference type="InterPro" id="IPR036412">
    <property type="entry name" value="HAD-like_sf"/>
</dbReference>
<organism evidence="5 6">
    <name type="scientific">Candidatus Nealsonbacteria bacterium CG23_combo_of_CG06-09_8_20_14_all_38_19</name>
    <dbReference type="NCBI Taxonomy" id="1974721"/>
    <lineage>
        <taxon>Bacteria</taxon>
        <taxon>Candidatus Nealsoniibacteriota</taxon>
    </lineage>
</organism>
<keyword evidence="2" id="KW-0479">Metal-binding</keyword>
<evidence type="ECO:0000256" key="1">
    <source>
        <dbReference type="ARBA" id="ARBA00001946"/>
    </source>
</evidence>